<dbReference type="GO" id="GO:0004386">
    <property type="term" value="F:helicase activity"/>
    <property type="evidence" value="ECO:0007669"/>
    <property type="project" value="UniProtKB-KW"/>
</dbReference>
<proteinExistence type="inferred from homology"/>
<protein>
    <submittedName>
        <fullName evidence="6">Replicative DNA helicase</fullName>
    </submittedName>
</protein>
<reference evidence="6 7" key="1">
    <citation type="submission" date="2014-11" db="EMBL/GenBank/DDBJ databases">
        <title>Symbiosis island explosion on the genome of extra-slow-growing strains of soybean bradyrhizobia with massive insertion sequences.</title>
        <authorList>
            <person name="Iida T."/>
            <person name="Minamisawa K."/>
        </authorList>
    </citation>
    <scope>NUCLEOTIDE SEQUENCE [LARGE SCALE GENOMIC DNA]</scope>
    <source>
        <strain evidence="6 7">NK6</strain>
    </source>
</reference>
<keyword evidence="4" id="KW-0949">S-adenosyl-L-methionine</keyword>
<organism evidence="6 7">
    <name type="scientific">Bradyrhizobium diazoefficiens</name>
    <dbReference type="NCBI Taxonomy" id="1355477"/>
    <lineage>
        <taxon>Bacteria</taxon>
        <taxon>Pseudomonadati</taxon>
        <taxon>Pseudomonadota</taxon>
        <taxon>Alphaproteobacteria</taxon>
        <taxon>Hyphomicrobiales</taxon>
        <taxon>Nitrobacteraceae</taxon>
        <taxon>Bradyrhizobium</taxon>
    </lineage>
</organism>
<dbReference type="InterPro" id="IPR050723">
    <property type="entry name" value="CFA/CMAS"/>
</dbReference>
<dbReference type="PANTHER" id="PTHR43667:SF1">
    <property type="entry name" value="CYCLOPROPANE-FATTY-ACYL-PHOSPHOLIPID SYNTHASE"/>
    <property type="match status" value="1"/>
</dbReference>
<dbReference type="GO" id="GO:0032259">
    <property type="term" value="P:methylation"/>
    <property type="evidence" value="ECO:0007669"/>
    <property type="project" value="UniProtKB-KW"/>
</dbReference>
<keyword evidence="6" id="KW-0067">ATP-binding</keyword>
<dbReference type="AlphaFoldDB" id="A0A0E3VWS4"/>
<keyword evidence="6" id="KW-0347">Helicase</keyword>
<evidence type="ECO:0000256" key="3">
    <source>
        <dbReference type="ARBA" id="ARBA00022679"/>
    </source>
</evidence>
<sequence length="418" mass="47451">MSMDRLLRQFLSQFIRRGSMTVTTAKGSKFTVGDGSGEPIAVRFVTADAERKILINPELGLGEAYMDGEFVVERGTRADALAILLDQPDLLPQWAKPWWHLRYLTRHLKQFNPRARSRRNVAHHYDLDARLYSLFLDADKQYSCAYFETPESTLDDAQLAKKRHIAAKLRVKGGERVLDIGSGWGGLGLYLAETAGADVTGITLSSEQLQLANARAAEKGLTRSAKFLLQDYRDIDGPFDRIVSVGMLEHVGVRFYDAYFQRCAELLNEDGVMMLHSIGRSQGPDSTNPWIAKYIFPGGYIPALSEVLPAIERAGLLVCDIEILRLHYAETLKAWRERFMARREEAVQLYDERFALMWEFYLAASEMTFRKQHMMNFQIQLTKRQGVVPITRDYVAHEEARLRAIEGGAKPRLKLAGE</sequence>
<evidence type="ECO:0000313" key="7">
    <source>
        <dbReference type="Proteomes" id="UP000063308"/>
    </source>
</evidence>
<dbReference type="SUPFAM" id="SSF53335">
    <property type="entry name" value="S-adenosyl-L-methionine-dependent methyltransferases"/>
    <property type="match status" value="1"/>
</dbReference>
<evidence type="ECO:0000313" key="6">
    <source>
        <dbReference type="EMBL" id="BAR61415.1"/>
    </source>
</evidence>
<dbReference type="CDD" id="cd02440">
    <property type="entry name" value="AdoMet_MTases"/>
    <property type="match status" value="1"/>
</dbReference>
<keyword evidence="6" id="KW-0378">Hydrolase</keyword>
<dbReference type="GO" id="GO:0008610">
    <property type="term" value="P:lipid biosynthetic process"/>
    <property type="evidence" value="ECO:0007669"/>
    <property type="project" value="InterPro"/>
</dbReference>
<dbReference type="Gene3D" id="3.40.50.150">
    <property type="entry name" value="Vaccinia Virus protein VP39"/>
    <property type="match status" value="1"/>
</dbReference>
<keyword evidence="3" id="KW-0808">Transferase</keyword>
<dbReference type="GO" id="GO:0008168">
    <property type="term" value="F:methyltransferase activity"/>
    <property type="evidence" value="ECO:0007669"/>
    <property type="project" value="UniProtKB-KW"/>
</dbReference>
<dbReference type="PANTHER" id="PTHR43667">
    <property type="entry name" value="CYCLOPROPANE-FATTY-ACYL-PHOSPHOLIPID SYNTHASE"/>
    <property type="match status" value="1"/>
</dbReference>
<dbReference type="Pfam" id="PF02353">
    <property type="entry name" value="CMAS"/>
    <property type="match status" value="1"/>
</dbReference>
<dbReference type="PIRSF" id="PIRSF003085">
    <property type="entry name" value="CMAS"/>
    <property type="match status" value="1"/>
</dbReference>
<dbReference type="EMBL" id="AP014685">
    <property type="protein sequence ID" value="BAR61415.1"/>
    <property type="molecule type" value="Genomic_DNA"/>
</dbReference>
<evidence type="ECO:0000256" key="5">
    <source>
        <dbReference type="ARBA" id="ARBA00023098"/>
    </source>
</evidence>
<dbReference type="InterPro" id="IPR029063">
    <property type="entry name" value="SAM-dependent_MTases_sf"/>
</dbReference>
<evidence type="ECO:0000256" key="1">
    <source>
        <dbReference type="ARBA" id="ARBA00010815"/>
    </source>
</evidence>
<dbReference type="InterPro" id="IPR003333">
    <property type="entry name" value="CMAS"/>
</dbReference>
<comment type="similarity">
    <text evidence="1">Belongs to the CFA/CMAS family.</text>
</comment>
<keyword evidence="2" id="KW-0489">Methyltransferase</keyword>
<dbReference type="Proteomes" id="UP000063308">
    <property type="component" value="Chromosome"/>
</dbReference>
<evidence type="ECO:0000256" key="2">
    <source>
        <dbReference type="ARBA" id="ARBA00022603"/>
    </source>
</evidence>
<keyword evidence="5" id="KW-0443">Lipid metabolism</keyword>
<accession>A0A0E3VWS4</accession>
<gene>
    <name evidence="6" type="ORF">NK6_8266</name>
</gene>
<keyword evidence="6" id="KW-0547">Nucleotide-binding</keyword>
<evidence type="ECO:0000256" key="4">
    <source>
        <dbReference type="ARBA" id="ARBA00022691"/>
    </source>
</evidence>
<name>A0A0E3VWS4_9BRAD</name>